<dbReference type="Proteomes" id="UP000317371">
    <property type="component" value="Unassembled WGS sequence"/>
</dbReference>
<dbReference type="GO" id="GO:0005829">
    <property type="term" value="C:cytosol"/>
    <property type="evidence" value="ECO:0007669"/>
    <property type="project" value="TreeGrafter"/>
</dbReference>
<keyword evidence="7" id="KW-0684">Rhamnose metabolism</keyword>
<dbReference type="GO" id="GO:0006071">
    <property type="term" value="P:glycerol metabolic process"/>
    <property type="evidence" value="ECO:0007669"/>
    <property type="project" value="TreeGrafter"/>
</dbReference>
<dbReference type="PIRSF" id="PIRSF000538">
    <property type="entry name" value="GlpK"/>
    <property type="match status" value="1"/>
</dbReference>
<dbReference type="Pfam" id="PF02782">
    <property type="entry name" value="FGGY_C"/>
    <property type="match status" value="1"/>
</dbReference>
<dbReference type="InterPro" id="IPR000577">
    <property type="entry name" value="Carb_kinase_FGGY"/>
</dbReference>
<evidence type="ECO:0000256" key="2">
    <source>
        <dbReference type="ARBA" id="ARBA00022679"/>
    </source>
</evidence>
<evidence type="ECO:0000313" key="10">
    <source>
        <dbReference type="EMBL" id="TQE98025.1"/>
    </source>
</evidence>
<dbReference type="InterPro" id="IPR018485">
    <property type="entry name" value="FGGY_C"/>
</dbReference>
<dbReference type="Gene3D" id="3.30.420.40">
    <property type="match status" value="2"/>
</dbReference>
<accession>A0A540VMN7</accession>
<dbReference type="PANTHER" id="PTHR10196:SF93">
    <property type="entry name" value="L-RHAMNULOKINASE"/>
    <property type="match status" value="1"/>
</dbReference>
<keyword evidence="4 10" id="KW-0418">Kinase</keyword>
<keyword evidence="2" id="KW-0808">Transferase</keyword>
<evidence type="ECO:0000256" key="7">
    <source>
        <dbReference type="ARBA" id="ARBA00023308"/>
    </source>
</evidence>
<dbReference type="InterPro" id="IPR013449">
    <property type="entry name" value="Rhamnulokinase"/>
</dbReference>
<keyword evidence="5" id="KW-0067">ATP-binding</keyword>
<dbReference type="InterPro" id="IPR043129">
    <property type="entry name" value="ATPase_NBD"/>
</dbReference>
<gene>
    <name evidence="10" type="ORF">FKZ61_01205</name>
</gene>
<proteinExistence type="inferred from homology"/>
<dbReference type="AlphaFoldDB" id="A0A540VMN7"/>
<dbReference type="PANTHER" id="PTHR10196">
    <property type="entry name" value="SUGAR KINASE"/>
    <property type="match status" value="1"/>
</dbReference>
<comment type="caution">
    <text evidence="10">The sequence shown here is derived from an EMBL/GenBank/DDBJ whole genome shotgun (WGS) entry which is preliminary data.</text>
</comment>
<dbReference type="SUPFAM" id="SSF53067">
    <property type="entry name" value="Actin-like ATPase domain"/>
    <property type="match status" value="2"/>
</dbReference>
<dbReference type="GO" id="GO:0005524">
    <property type="term" value="F:ATP binding"/>
    <property type="evidence" value="ECO:0007669"/>
    <property type="project" value="UniProtKB-KW"/>
</dbReference>
<keyword evidence="6" id="KW-1015">Disulfide bond</keyword>
<evidence type="ECO:0000256" key="6">
    <source>
        <dbReference type="ARBA" id="ARBA00023157"/>
    </source>
</evidence>
<dbReference type="EMBL" id="VIGC01000001">
    <property type="protein sequence ID" value="TQE98025.1"/>
    <property type="molecule type" value="Genomic_DNA"/>
</dbReference>
<protein>
    <submittedName>
        <fullName evidence="10">Rhamnulokinase</fullName>
    </submittedName>
</protein>
<dbReference type="Pfam" id="PF00370">
    <property type="entry name" value="FGGY_N"/>
    <property type="match status" value="1"/>
</dbReference>
<dbReference type="GO" id="GO:0008993">
    <property type="term" value="F:rhamnulokinase activity"/>
    <property type="evidence" value="ECO:0007669"/>
    <property type="project" value="InterPro"/>
</dbReference>
<dbReference type="InParanoid" id="A0A540VMN7"/>
<dbReference type="OrthoDB" id="9761504at2"/>
<evidence type="ECO:0000256" key="1">
    <source>
        <dbReference type="ARBA" id="ARBA00009156"/>
    </source>
</evidence>
<sequence>MAATAKFLAVDLGASNGRVLLAEWDGRRFHLQELHRFANGPVQVRGRQYWNALGLWQEIQQGLARYAARFHEAPAGVGIDTWGVDFALLDAHGHLLGNPVHYRDARTNGIPEVAFATVPSDEIFQQTGIQFMQINTLFQLFSMRHHGDPLLDQAETLLMMPDLFHYWLTGERVAEYTIASTSQLLHAVERRWATGLAARLRLPTQILPPIVEPGTVLGSVVPDVLAETGLQGPVPVIAPGSHDTASAVAAIPGLDERSVYISSGTWSLMGVEIPEPIITPTARALNFTNEGGVAGTIRLLKNIAGLWLLQECRRQWQREGREYSWEELLALAEQAPPFRSLVDPDAPDFLNPDNMVEAIRRYCRRSGQPVPEDVGSVVRCCLESLALRYRWVLDALEQLTGRRLEVVRIVGGGSQNRLLSQFAADACQRPVVTGPVEATALGNVMVQAIAAGHLANVAEGRSAIAASVAQERFEPGPVAGWEEAFGRFLQLAEGA</sequence>
<comment type="similarity">
    <text evidence="1">Belongs to the FGGY kinase family.</text>
</comment>
<feature type="domain" description="Carbohydrate kinase FGGY C-terminal" evidence="9">
    <location>
        <begin position="259"/>
        <end position="451"/>
    </location>
</feature>
<evidence type="ECO:0000256" key="4">
    <source>
        <dbReference type="ARBA" id="ARBA00022777"/>
    </source>
</evidence>
<dbReference type="InterPro" id="IPR018484">
    <property type="entry name" value="FGGY_N"/>
</dbReference>
<evidence type="ECO:0000259" key="9">
    <source>
        <dbReference type="Pfam" id="PF02782"/>
    </source>
</evidence>
<evidence type="ECO:0000259" key="8">
    <source>
        <dbReference type="Pfam" id="PF00370"/>
    </source>
</evidence>
<evidence type="ECO:0000256" key="3">
    <source>
        <dbReference type="ARBA" id="ARBA00022741"/>
    </source>
</evidence>
<dbReference type="GO" id="GO:0004370">
    <property type="term" value="F:glycerol kinase activity"/>
    <property type="evidence" value="ECO:0007669"/>
    <property type="project" value="TreeGrafter"/>
</dbReference>
<organism evidence="10 11">
    <name type="scientific">Litorilinea aerophila</name>
    <dbReference type="NCBI Taxonomy" id="1204385"/>
    <lineage>
        <taxon>Bacteria</taxon>
        <taxon>Bacillati</taxon>
        <taxon>Chloroflexota</taxon>
        <taxon>Caldilineae</taxon>
        <taxon>Caldilineales</taxon>
        <taxon>Caldilineaceae</taxon>
        <taxon>Litorilinea</taxon>
    </lineage>
</organism>
<keyword evidence="3" id="KW-0547">Nucleotide-binding</keyword>
<keyword evidence="11" id="KW-1185">Reference proteome</keyword>
<evidence type="ECO:0000313" key="11">
    <source>
        <dbReference type="Proteomes" id="UP000317371"/>
    </source>
</evidence>
<dbReference type="FunCoup" id="A0A540VMN7">
    <property type="interactions" value="69"/>
</dbReference>
<feature type="domain" description="Carbohydrate kinase FGGY N-terminal" evidence="8">
    <location>
        <begin position="8"/>
        <end position="248"/>
    </location>
</feature>
<reference evidence="10 11" key="1">
    <citation type="submission" date="2019-06" db="EMBL/GenBank/DDBJ databases">
        <title>Genome sequence of Litorilinea aerophila BAA-2444.</title>
        <authorList>
            <person name="Maclea K.S."/>
            <person name="Maurais E.G."/>
            <person name="Iannazzi L.C."/>
        </authorList>
    </citation>
    <scope>NUCLEOTIDE SEQUENCE [LARGE SCALE GENOMIC DNA]</scope>
    <source>
        <strain evidence="10 11">ATCC BAA-2444</strain>
    </source>
</reference>
<dbReference type="GO" id="GO:0019301">
    <property type="term" value="P:rhamnose catabolic process"/>
    <property type="evidence" value="ECO:0007669"/>
    <property type="project" value="InterPro"/>
</dbReference>
<dbReference type="RefSeq" id="WP_141608238.1">
    <property type="nucleotide sequence ID" value="NZ_VIGC02000001.1"/>
</dbReference>
<dbReference type="CDD" id="cd07771">
    <property type="entry name" value="ASKHA_NBD_FGGY_RhaB-like"/>
    <property type="match status" value="1"/>
</dbReference>
<name>A0A540VMN7_9CHLR</name>
<evidence type="ECO:0000256" key="5">
    <source>
        <dbReference type="ARBA" id="ARBA00022840"/>
    </source>
</evidence>